<dbReference type="NCBIfam" id="TIGR02937">
    <property type="entry name" value="sigma70-ECF"/>
    <property type="match status" value="1"/>
</dbReference>
<reference evidence="8 9" key="1">
    <citation type="submission" date="2022-10" db="EMBL/GenBank/DDBJ databases">
        <title>The complete genomes of actinobacterial strains from the NBC collection.</title>
        <authorList>
            <person name="Joergensen T.S."/>
            <person name="Alvarez Arevalo M."/>
            <person name="Sterndorff E.B."/>
            <person name="Faurdal D."/>
            <person name="Vuksanovic O."/>
            <person name="Mourched A.-S."/>
            <person name="Charusanti P."/>
            <person name="Shaw S."/>
            <person name="Blin K."/>
            <person name="Weber T."/>
        </authorList>
    </citation>
    <scope>NUCLEOTIDE SEQUENCE [LARGE SCALE GENOMIC DNA]</scope>
    <source>
        <strain evidence="8 9">NBC_01247</strain>
    </source>
</reference>
<dbReference type="CDD" id="cd06171">
    <property type="entry name" value="Sigma70_r4"/>
    <property type="match status" value="1"/>
</dbReference>
<evidence type="ECO:0000256" key="5">
    <source>
        <dbReference type="ARBA" id="ARBA00023163"/>
    </source>
</evidence>
<keyword evidence="9" id="KW-1185">Reference proteome</keyword>
<dbReference type="EMBL" id="CP108482">
    <property type="protein sequence ID" value="WUS58103.1"/>
    <property type="molecule type" value="Genomic_DNA"/>
</dbReference>
<dbReference type="SUPFAM" id="SSF88946">
    <property type="entry name" value="Sigma2 domain of RNA polymerase sigma factors"/>
    <property type="match status" value="1"/>
</dbReference>
<dbReference type="InterPro" id="IPR014284">
    <property type="entry name" value="RNA_pol_sigma-70_dom"/>
</dbReference>
<keyword evidence="3" id="KW-0805">Transcription regulation</keyword>
<keyword evidence="5" id="KW-0804">Transcription</keyword>
<organism evidence="8 9">
    <name type="scientific">Kitasatospora herbaricolor</name>
    <dbReference type="NCBI Taxonomy" id="68217"/>
    <lineage>
        <taxon>Bacteria</taxon>
        <taxon>Bacillati</taxon>
        <taxon>Actinomycetota</taxon>
        <taxon>Actinomycetes</taxon>
        <taxon>Kitasatosporales</taxon>
        <taxon>Streptomycetaceae</taxon>
        <taxon>Kitasatospora</taxon>
    </lineage>
</organism>
<evidence type="ECO:0000313" key="8">
    <source>
        <dbReference type="EMBL" id="WUS58103.1"/>
    </source>
</evidence>
<dbReference type="SUPFAM" id="SSF54427">
    <property type="entry name" value="NTF2-like"/>
    <property type="match status" value="1"/>
</dbReference>
<dbReference type="PANTHER" id="PTHR30173">
    <property type="entry name" value="SIGMA 19 FACTOR"/>
    <property type="match status" value="1"/>
</dbReference>
<dbReference type="InterPro" id="IPR013249">
    <property type="entry name" value="RNA_pol_sigma70_r4_t2"/>
</dbReference>
<dbReference type="InterPro" id="IPR032710">
    <property type="entry name" value="NTF2-like_dom_sf"/>
</dbReference>
<dbReference type="InterPro" id="IPR013324">
    <property type="entry name" value="RNA_pol_sigma_r3/r4-like"/>
</dbReference>
<evidence type="ECO:0000256" key="3">
    <source>
        <dbReference type="ARBA" id="ARBA00023015"/>
    </source>
</evidence>
<dbReference type="InterPro" id="IPR013325">
    <property type="entry name" value="RNA_pol_sigma_r2"/>
</dbReference>
<dbReference type="Proteomes" id="UP001432014">
    <property type="component" value="Chromosome"/>
</dbReference>
<dbReference type="InterPro" id="IPR007627">
    <property type="entry name" value="RNA_pol_sigma70_r2"/>
</dbReference>
<feature type="domain" description="RNA polymerase sigma factor 70 region 4 type 2" evidence="7">
    <location>
        <begin position="117"/>
        <end position="165"/>
    </location>
</feature>
<dbReference type="InterPro" id="IPR036388">
    <property type="entry name" value="WH-like_DNA-bd_sf"/>
</dbReference>
<comment type="similarity">
    <text evidence="1">Belongs to the sigma-70 factor family. ECF subfamily.</text>
</comment>
<protein>
    <submittedName>
        <fullName evidence="8">RNA polymerase sigma-70 factor</fullName>
    </submittedName>
</protein>
<comment type="subunit">
    <text evidence="2">Interacts transiently with the RNA polymerase catalytic core formed by RpoA, RpoB, RpoC and RpoZ (2 alpha, 1 beta, 1 beta' and 1 omega subunit) to form the RNA polymerase holoenzyme that can initiate transcription.</text>
</comment>
<proteinExistence type="inferred from homology"/>
<dbReference type="NCBIfam" id="TIGR02957">
    <property type="entry name" value="SigX4"/>
    <property type="match status" value="1"/>
</dbReference>
<accession>A0ABZ1WB76</accession>
<dbReference type="InterPro" id="IPR014303">
    <property type="entry name" value="RNA_pol_sigma-70_ECF"/>
</dbReference>
<keyword evidence="4" id="KW-0731">Sigma factor</keyword>
<dbReference type="Pfam" id="PF08281">
    <property type="entry name" value="Sigma70_r4_2"/>
    <property type="match status" value="1"/>
</dbReference>
<dbReference type="PANTHER" id="PTHR30173:SF36">
    <property type="entry name" value="ECF RNA POLYMERASE SIGMA FACTOR SIGJ"/>
    <property type="match status" value="1"/>
</dbReference>
<evidence type="ECO:0000256" key="1">
    <source>
        <dbReference type="ARBA" id="ARBA00010641"/>
    </source>
</evidence>
<evidence type="ECO:0000256" key="4">
    <source>
        <dbReference type="ARBA" id="ARBA00023082"/>
    </source>
</evidence>
<dbReference type="Pfam" id="PF04542">
    <property type="entry name" value="Sigma70_r2"/>
    <property type="match status" value="1"/>
</dbReference>
<dbReference type="Gene3D" id="3.10.450.50">
    <property type="match status" value="1"/>
</dbReference>
<gene>
    <name evidence="8" type="ORF">OG469_22870</name>
</gene>
<dbReference type="Gene3D" id="1.10.1740.10">
    <property type="match status" value="1"/>
</dbReference>
<evidence type="ECO:0000259" key="6">
    <source>
        <dbReference type="Pfam" id="PF04542"/>
    </source>
</evidence>
<feature type="domain" description="RNA polymerase sigma-70 region 2" evidence="6">
    <location>
        <begin position="19"/>
        <end position="79"/>
    </location>
</feature>
<name>A0ABZ1WB76_9ACTN</name>
<dbReference type="SUPFAM" id="SSF88659">
    <property type="entry name" value="Sigma3 and sigma4 domains of RNA polymerase sigma factors"/>
    <property type="match status" value="1"/>
</dbReference>
<dbReference type="NCBIfam" id="NF007214">
    <property type="entry name" value="PRK09636.1"/>
    <property type="match status" value="1"/>
</dbReference>
<dbReference type="InterPro" id="IPR052704">
    <property type="entry name" value="ECF_Sigma-70_Domain"/>
</dbReference>
<evidence type="ECO:0000313" key="9">
    <source>
        <dbReference type="Proteomes" id="UP001432014"/>
    </source>
</evidence>
<evidence type="ECO:0000256" key="2">
    <source>
        <dbReference type="ARBA" id="ARBA00011344"/>
    </source>
</evidence>
<sequence length="304" mass="33249">MSEEAPQPDPAGPDRLAAFEEHRRMLFGIAYRMLGSVADAEDLVQDSWLRWSQVTTRVDNPGAFLARTVTNLALNRLGSAAVRREAYVGPWLPEPLVTAPDTAEEVEMAESVSYAMMVVLESLSPLERAVFVLKEVFGFSYPEIGEALERSEASVRQVGHRAKSHVQARRPRFDAPAEVRRQVTNEFLAACLGGDLNRMLELLAPSVTAWSDGGGRVKAAIRPIEGADKVARFLLGVLANDPLEDPRVYEVDVNGRPGLLIDAAGRVDSVVVLEIEDGRIDELRILRNPDKLTHLRPGGPAGPA</sequence>
<dbReference type="Gene3D" id="1.10.10.10">
    <property type="entry name" value="Winged helix-like DNA-binding domain superfamily/Winged helix DNA-binding domain"/>
    <property type="match status" value="1"/>
</dbReference>
<evidence type="ECO:0000259" key="7">
    <source>
        <dbReference type="Pfam" id="PF08281"/>
    </source>
</evidence>